<dbReference type="GO" id="GO:0005852">
    <property type="term" value="C:eukaryotic translation initiation factor 3 complex"/>
    <property type="evidence" value="ECO:0007669"/>
    <property type="project" value="InterPro"/>
</dbReference>
<dbReference type="EMBL" id="GIBP01007760">
    <property type="protein sequence ID" value="NDV36729.1"/>
    <property type="molecule type" value="Transcribed_RNA"/>
</dbReference>
<organism evidence="2">
    <name type="scientific">Arcella intermedia</name>
    <dbReference type="NCBI Taxonomy" id="1963864"/>
    <lineage>
        <taxon>Eukaryota</taxon>
        <taxon>Amoebozoa</taxon>
        <taxon>Tubulinea</taxon>
        <taxon>Elardia</taxon>
        <taxon>Arcellinida</taxon>
        <taxon>Sphaerothecina</taxon>
        <taxon>Arcellidae</taxon>
        <taxon>Arcella</taxon>
    </lineage>
</organism>
<evidence type="ECO:0000313" key="2">
    <source>
        <dbReference type="EMBL" id="NDV36729.1"/>
    </source>
</evidence>
<dbReference type="AlphaFoldDB" id="A0A6B2LHZ6"/>
<dbReference type="GO" id="GO:0003743">
    <property type="term" value="F:translation initiation factor activity"/>
    <property type="evidence" value="ECO:0007669"/>
    <property type="project" value="InterPro"/>
</dbReference>
<dbReference type="PANTHER" id="PTHR13022">
    <property type="entry name" value="EUKARYOTIC TRANSLATION INITIATION FACTOR 3 SUBUNIT 11"/>
    <property type="match status" value="1"/>
</dbReference>
<dbReference type="SUPFAM" id="SSF48371">
    <property type="entry name" value="ARM repeat"/>
    <property type="match status" value="1"/>
</dbReference>
<dbReference type="InterPro" id="IPR036388">
    <property type="entry name" value="WH-like_DNA-bd_sf"/>
</dbReference>
<name>A0A6B2LHZ6_9EUKA</name>
<dbReference type="GO" id="GO:0006446">
    <property type="term" value="P:regulation of translational initiation"/>
    <property type="evidence" value="ECO:0007669"/>
    <property type="project" value="InterPro"/>
</dbReference>
<sequence>MDSCDRFEESSIPIFESYIKSLVKQKKWDMESVLALVKLYQFYPEKANENVLALTLALCLLHVEEQAFSLALYMVPEKMQSLGSISKLIALSECLESAQYAEFWTKLPEVKAVTSQIDYFAEPVQQFISGVLERTYGSAPKNFVSASLNLKNKPLIEWIKSHKWVEEGNLVRFTAKNQPAGKVTDGTVNLDYLAQMLTALR</sequence>
<evidence type="ECO:0000259" key="1">
    <source>
        <dbReference type="Pfam" id="PF10075"/>
    </source>
</evidence>
<accession>A0A6B2LHZ6</accession>
<dbReference type="Gene3D" id="1.10.10.10">
    <property type="entry name" value="Winged helix-like DNA-binding domain superfamily/Winged helix DNA-binding domain"/>
    <property type="match status" value="1"/>
</dbReference>
<dbReference type="Gene3D" id="1.25.40.250">
    <property type="entry name" value="ARM repeat, domain 1"/>
    <property type="match status" value="1"/>
</dbReference>
<dbReference type="InterPro" id="IPR036390">
    <property type="entry name" value="WH_DNA-bd_sf"/>
</dbReference>
<reference evidence="2" key="1">
    <citation type="journal article" date="2020" name="J. Eukaryot. Microbiol.">
        <title>De novo Sequencing, Assembly and Annotation of the Transcriptome for the Free-Living Testate Amoeba Arcella intermedia.</title>
        <authorList>
            <person name="Ribeiro G.M."/>
            <person name="Porfirio-Sousa A.L."/>
            <person name="Maurer-Alcala X.X."/>
            <person name="Katz L.A."/>
            <person name="Lahr D.J.G."/>
        </authorList>
    </citation>
    <scope>NUCLEOTIDE SEQUENCE</scope>
</reference>
<dbReference type="InterPro" id="IPR033464">
    <property type="entry name" value="CSN8_PSD8_EIF3K"/>
</dbReference>
<dbReference type="GO" id="GO:0043022">
    <property type="term" value="F:ribosome binding"/>
    <property type="evidence" value="ECO:0007669"/>
    <property type="project" value="InterPro"/>
</dbReference>
<protein>
    <recommendedName>
        <fullName evidence="1">CSN8/PSMD8/EIF3K domain-containing protein</fullName>
    </recommendedName>
</protein>
<dbReference type="InterPro" id="IPR009374">
    <property type="entry name" value="eIF3k"/>
</dbReference>
<proteinExistence type="predicted"/>
<dbReference type="SUPFAM" id="SSF46785">
    <property type="entry name" value="Winged helix' DNA-binding domain"/>
    <property type="match status" value="1"/>
</dbReference>
<feature type="domain" description="CSN8/PSMD8/EIF3K" evidence="1">
    <location>
        <begin position="48"/>
        <end position="178"/>
    </location>
</feature>
<dbReference type="PANTHER" id="PTHR13022:SF0">
    <property type="entry name" value="EUKARYOTIC TRANSLATION INITIATION FACTOR 3 SUBUNIT K"/>
    <property type="match status" value="1"/>
</dbReference>
<dbReference type="Pfam" id="PF10075">
    <property type="entry name" value="CSN8_PSD8_EIF3K"/>
    <property type="match status" value="1"/>
</dbReference>
<dbReference type="InterPro" id="IPR016024">
    <property type="entry name" value="ARM-type_fold"/>
</dbReference>
<dbReference type="InterPro" id="IPR016020">
    <property type="entry name" value="Transl_init_fac_sub12_N_euk"/>
</dbReference>